<accession>A0A1Y0AZL0</accession>
<proteinExistence type="predicted"/>
<sequence length="34" mass="4117">MNEKNKDNQICESKVQLGLVYTKQHEHAFFFIIY</sequence>
<organism evidence="1">
    <name type="scientific">Utricularia reniformis</name>
    <dbReference type="NCBI Taxonomy" id="192314"/>
    <lineage>
        <taxon>Eukaryota</taxon>
        <taxon>Viridiplantae</taxon>
        <taxon>Streptophyta</taxon>
        <taxon>Embryophyta</taxon>
        <taxon>Tracheophyta</taxon>
        <taxon>Spermatophyta</taxon>
        <taxon>Magnoliopsida</taxon>
        <taxon>eudicotyledons</taxon>
        <taxon>Gunneridae</taxon>
        <taxon>Pentapetalae</taxon>
        <taxon>asterids</taxon>
        <taxon>lamiids</taxon>
        <taxon>Lamiales</taxon>
        <taxon>Lentibulariaceae</taxon>
        <taxon>Utricularia</taxon>
    </lineage>
</organism>
<dbReference type="AlphaFoldDB" id="A0A1Y0AZL0"/>
<keyword evidence="1" id="KW-0496">Mitochondrion</keyword>
<reference evidence="1" key="1">
    <citation type="submission" date="2017-03" db="EMBL/GenBank/DDBJ databases">
        <title>The mitochondrial genome of the carnivorous plant Utricularia reniformis (Lentibulariaceae): structure, comparative analysis and evolutionary landmarks.</title>
        <authorList>
            <person name="Silva S.R."/>
            <person name="Alvarenga D.O."/>
            <person name="Michael T.P."/>
            <person name="Miranda V.F.O."/>
            <person name="Varani A.M."/>
        </authorList>
    </citation>
    <scope>NUCLEOTIDE SEQUENCE</scope>
</reference>
<evidence type="ECO:0000313" key="1">
    <source>
        <dbReference type="EMBL" id="ART30569.1"/>
    </source>
</evidence>
<gene>
    <name evidence="1" type="ORF">AEK19_MT0293</name>
</gene>
<name>A0A1Y0AZL0_9LAMI</name>
<dbReference type="EMBL" id="KY774314">
    <property type="protein sequence ID" value="ART30569.1"/>
    <property type="molecule type" value="Genomic_DNA"/>
</dbReference>
<protein>
    <submittedName>
        <fullName evidence="1">Uncharacterized protein</fullName>
    </submittedName>
</protein>
<geneLocation type="mitochondrion" evidence="1"/>